<dbReference type="RefSeq" id="WP_285153606.1">
    <property type="nucleotide sequence ID" value="NZ_JASSPP010000014.1"/>
</dbReference>
<feature type="transmembrane region" description="Helical" evidence="1">
    <location>
        <begin position="17"/>
        <end position="37"/>
    </location>
</feature>
<keyword evidence="1" id="KW-0812">Transmembrane</keyword>
<dbReference type="EMBL" id="JASSPP010000014">
    <property type="protein sequence ID" value="MDK9581204.1"/>
    <property type="molecule type" value="Genomic_DNA"/>
</dbReference>
<proteinExistence type="predicted"/>
<organism evidence="2 3">
    <name type="scientific">Sneathia sanguinegens</name>
    <dbReference type="NCBI Taxonomy" id="40543"/>
    <lineage>
        <taxon>Bacteria</taxon>
        <taxon>Fusobacteriati</taxon>
        <taxon>Fusobacteriota</taxon>
        <taxon>Fusobacteriia</taxon>
        <taxon>Fusobacteriales</taxon>
        <taxon>Leptotrichiaceae</taxon>
        <taxon>Sneathia</taxon>
    </lineage>
</organism>
<gene>
    <name evidence="2" type="ORF">QQA45_06890</name>
</gene>
<evidence type="ECO:0000313" key="2">
    <source>
        <dbReference type="EMBL" id="MDK9581204.1"/>
    </source>
</evidence>
<feature type="transmembrane region" description="Helical" evidence="1">
    <location>
        <begin position="49"/>
        <end position="74"/>
    </location>
</feature>
<name>A0ABT7HKY9_9FUSO</name>
<comment type="caution">
    <text evidence="2">The sequence shown here is derived from an EMBL/GenBank/DDBJ whole genome shotgun (WGS) entry which is preliminary data.</text>
</comment>
<dbReference type="Proteomes" id="UP001225134">
    <property type="component" value="Unassembled WGS sequence"/>
</dbReference>
<evidence type="ECO:0000256" key="1">
    <source>
        <dbReference type="SAM" id="Phobius"/>
    </source>
</evidence>
<sequence length="138" mass="16513">AIRSYYVIYFIYPKDKLTAILLAIILVSQPLITLLSLKEIYKINKEMNYIIFSIFYAKLGMILSILYIVLYIISWIYFKMNPLAVTISSLFLVYGYVCEQKSYVLYDLFYMLYYHKIIEISKIQSIQKKDKEIKLTFF</sequence>
<evidence type="ECO:0008006" key="4">
    <source>
        <dbReference type="Google" id="ProtNLM"/>
    </source>
</evidence>
<feature type="non-terminal residue" evidence="2">
    <location>
        <position position="1"/>
    </location>
</feature>
<keyword evidence="1" id="KW-1133">Transmembrane helix</keyword>
<evidence type="ECO:0000313" key="3">
    <source>
        <dbReference type="Proteomes" id="UP001225134"/>
    </source>
</evidence>
<reference evidence="2 3" key="1">
    <citation type="submission" date="2023-06" db="EMBL/GenBank/DDBJ databases">
        <title>Antibody response to the Sneathia vaginalis cytopathogenic toxin A during pregnancy.</title>
        <authorList>
            <person name="Mccoy Z.T."/>
            <person name="Serrano M.G."/>
            <person name="Spaine K."/>
            <person name="Edwards D.J."/>
            <person name="Buck G.A."/>
            <person name="Jefferson K."/>
        </authorList>
    </citation>
    <scope>NUCLEOTIDE SEQUENCE [LARGE SCALE GENOMIC DNA]</scope>
    <source>
        <strain evidence="2 3">CCUG 42621</strain>
    </source>
</reference>
<keyword evidence="1" id="KW-0472">Membrane</keyword>
<feature type="transmembrane region" description="Helical" evidence="1">
    <location>
        <begin position="80"/>
        <end position="97"/>
    </location>
</feature>
<accession>A0ABT7HKY9</accession>
<protein>
    <recommendedName>
        <fullName evidence="4">NADH dehydrogenase subunit 2</fullName>
    </recommendedName>
</protein>
<keyword evidence="3" id="KW-1185">Reference proteome</keyword>